<name>A0A972F834_9RHOO</name>
<feature type="domain" description="STAS" evidence="6">
    <location>
        <begin position="459"/>
        <end position="572"/>
    </location>
</feature>
<feature type="transmembrane region" description="Helical" evidence="5">
    <location>
        <begin position="349"/>
        <end position="368"/>
    </location>
</feature>
<dbReference type="CDD" id="cd07042">
    <property type="entry name" value="STAS_SulP_like_sulfate_transporter"/>
    <property type="match status" value="1"/>
</dbReference>
<dbReference type="EMBL" id="WTVM01000047">
    <property type="protein sequence ID" value="NMG03215.1"/>
    <property type="molecule type" value="Genomic_DNA"/>
</dbReference>
<dbReference type="InterPro" id="IPR002645">
    <property type="entry name" value="STAS_dom"/>
</dbReference>
<dbReference type="RefSeq" id="WP_168987970.1">
    <property type="nucleotide sequence ID" value="NZ_CAWPHM010000272.1"/>
</dbReference>
<evidence type="ECO:0000256" key="2">
    <source>
        <dbReference type="ARBA" id="ARBA00022692"/>
    </source>
</evidence>
<evidence type="ECO:0000256" key="4">
    <source>
        <dbReference type="ARBA" id="ARBA00023136"/>
    </source>
</evidence>
<dbReference type="Pfam" id="PF00916">
    <property type="entry name" value="Sulfate_transp"/>
    <property type="match status" value="1"/>
</dbReference>
<feature type="transmembrane region" description="Helical" evidence="5">
    <location>
        <begin position="311"/>
        <end position="329"/>
    </location>
</feature>
<dbReference type="InterPro" id="IPR001902">
    <property type="entry name" value="SLC26A/SulP_fam"/>
</dbReference>
<evidence type="ECO:0000256" key="5">
    <source>
        <dbReference type="SAM" id="Phobius"/>
    </source>
</evidence>
<accession>A0A972F834</accession>
<feature type="transmembrane region" description="Helical" evidence="5">
    <location>
        <begin position="375"/>
        <end position="394"/>
    </location>
</feature>
<dbReference type="Gene3D" id="3.30.750.24">
    <property type="entry name" value="STAS domain"/>
    <property type="match status" value="1"/>
</dbReference>
<keyword evidence="2 5" id="KW-0812">Transmembrane</keyword>
<sequence>MTPDTAARPASLFGRWRDYRRSALGDDLVAAVIVTILLVPQSLAYAMLAGLPPVVGVMASLLPILGYAAFGSSSTLAVGPVAVLAMMTAQAVGGVAVAHDVAPHLVAMVLALEIAAVFLIAALFRLETLAALLGAPVLHGFITGASLVIAIGQLPVLLGVQAGGSTVVELGHSLAASSHPTPHLTTALIGLSALAMLWGLRRYGARGLRSFGLGARPAQLLARTAPIIVVVLSIAWIAGLPQLNAGVALSGRVNLGDGLAFPPLWQAPFAVWLDLLAPAVLLGLVAYVESLAVAEALGARRGEKVSPRRELFGLAAANAAASVSGGMPVTGGFARSIVNFDAGARTRMAGVWTALFLAVAIALLGDMLQYLPRAVLAATIIVAVLSLVDLKPFLLAWRYSRTEFTLMAMVTLLTLTMGVETALLAGVLGAICLLLQRTARPHWTEVGRLAGTEVFRNVNRFEVETLPEVLSVRVDESLVFTNSRWVSETLTTAMARKPGLRHVVLMMSGVNGIDLTGLEVLMQLDRDLRSKGLVLHFSELKGPVRDRLDRTDVADWLSGRIFMTQAEAYKVLGVGGGGTATGAETDTA</sequence>
<reference evidence="7" key="1">
    <citation type="submission" date="2019-12" db="EMBL/GenBank/DDBJ databases">
        <title>Comparative genomics gives insights into the taxonomy of the Azoarcus-Aromatoleum group and reveals separate origins of nif in the plant-associated Azoarcus and non-plant-associated Aromatoleum sub-groups.</title>
        <authorList>
            <person name="Lafos M."/>
            <person name="Maluk M."/>
            <person name="Batista M."/>
            <person name="Junghare M."/>
            <person name="Carmona M."/>
            <person name="Faoro H."/>
            <person name="Cruz L.M."/>
            <person name="Battistoni F."/>
            <person name="De Souza E."/>
            <person name="Pedrosa F."/>
            <person name="Chen W.-M."/>
            <person name="Poole P.S."/>
            <person name="Dixon R.A."/>
            <person name="James E.K."/>
        </authorList>
    </citation>
    <scope>NUCLEOTIDE SEQUENCE</scope>
    <source>
        <strain evidence="7">NSC3</strain>
    </source>
</reference>
<feature type="transmembrane region" description="Helical" evidence="5">
    <location>
        <begin position="138"/>
        <end position="162"/>
    </location>
</feature>
<dbReference type="AlphaFoldDB" id="A0A972F834"/>
<evidence type="ECO:0000259" key="6">
    <source>
        <dbReference type="PROSITE" id="PS50801"/>
    </source>
</evidence>
<comment type="subcellular location">
    <subcellularLocation>
        <location evidence="1">Membrane</location>
        <topology evidence="1">Multi-pass membrane protein</topology>
    </subcellularLocation>
</comment>
<evidence type="ECO:0000256" key="3">
    <source>
        <dbReference type="ARBA" id="ARBA00022989"/>
    </source>
</evidence>
<feature type="transmembrane region" description="Helical" evidence="5">
    <location>
        <begin position="182"/>
        <end position="200"/>
    </location>
</feature>
<dbReference type="GO" id="GO:0055085">
    <property type="term" value="P:transmembrane transport"/>
    <property type="evidence" value="ECO:0007669"/>
    <property type="project" value="InterPro"/>
</dbReference>
<dbReference type="SUPFAM" id="SSF52091">
    <property type="entry name" value="SpoIIaa-like"/>
    <property type="match status" value="1"/>
</dbReference>
<evidence type="ECO:0000313" key="7">
    <source>
        <dbReference type="EMBL" id="NMG03215.1"/>
    </source>
</evidence>
<feature type="transmembrane region" description="Helical" evidence="5">
    <location>
        <begin position="406"/>
        <end position="435"/>
    </location>
</feature>
<feature type="transmembrane region" description="Helical" evidence="5">
    <location>
        <begin position="77"/>
        <end position="99"/>
    </location>
</feature>
<feature type="transmembrane region" description="Helical" evidence="5">
    <location>
        <begin position="54"/>
        <end position="70"/>
    </location>
</feature>
<feature type="transmembrane region" description="Helical" evidence="5">
    <location>
        <begin position="220"/>
        <end position="239"/>
    </location>
</feature>
<dbReference type="InterPro" id="IPR036513">
    <property type="entry name" value="STAS_dom_sf"/>
</dbReference>
<dbReference type="GO" id="GO:0016020">
    <property type="term" value="C:membrane"/>
    <property type="evidence" value="ECO:0007669"/>
    <property type="project" value="UniProtKB-SubCell"/>
</dbReference>
<organism evidence="7 8">
    <name type="scientific">Azoarcus taiwanensis</name>
    <dbReference type="NCBI Taxonomy" id="666964"/>
    <lineage>
        <taxon>Bacteria</taxon>
        <taxon>Pseudomonadati</taxon>
        <taxon>Pseudomonadota</taxon>
        <taxon>Betaproteobacteria</taxon>
        <taxon>Rhodocyclales</taxon>
        <taxon>Zoogloeaceae</taxon>
        <taxon>Azoarcus</taxon>
    </lineage>
</organism>
<proteinExistence type="predicted"/>
<evidence type="ECO:0000256" key="1">
    <source>
        <dbReference type="ARBA" id="ARBA00004141"/>
    </source>
</evidence>
<keyword evidence="3 5" id="KW-1133">Transmembrane helix</keyword>
<dbReference type="PANTHER" id="PTHR11814">
    <property type="entry name" value="SULFATE TRANSPORTER"/>
    <property type="match status" value="1"/>
</dbReference>
<dbReference type="Pfam" id="PF01740">
    <property type="entry name" value="STAS"/>
    <property type="match status" value="1"/>
</dbReference>
<evidence type="ECO:0000313" key="8">
    <source>
        <dbReference type="Proteomes" id="UP000599523"/>
    </source>
</evidence>
<gene>
    <name evidence="7" type="ORF">GPA21_09540</name>
</gene>
<protein>
    <submittedName>
        <fullName evidence="7">STAS domain-containing protein</fullName>
    </submittedName>
</protein>
<feature type="transmembrane region" description="Helical" evidence="5">
    <location>
        <begin position="28"/>
        <end position="48"/>
    </location>
</feature>
<keyword evidence="8" id="KW-1185">Reference proteome</keyword>
<comment type="caution">
    <text evidence="7">The sequence shown here is derived from an EMBL/GenBank/DDBJ whole genome shotgun (WGS) entry which is preliminary data.</text>
</comment>
<feature type="transmembrane region" description="Helical" evidence="5">
    <location>
        <begin position="275"/>
        <end position="299"/>
    </location>
</feature>
<keyword evidence="4 5" id="KW-0472">Membrane</keyword>
<dbReference type="Proteomes" id="UP000599523">
    <property type="component" value="Unassembled WGS sequence"/>
</dbReference>
<dbReference type="InterPro" id="IPR011547">
    <property type="entry name" value="SLC26A/SulP_dom"/>
</dbReference>
<dbReference type="PROSITE" id="PS50801">
    <property type="entry name" value="STAS"/>
    <property type="match status" value="1"/>
</dbReference>
<feature type="transmembrane region" description="Helical" evidence="5">
    <location>
        <begin position="105"/>
        <end position="126"/>
    </location>
</feature>